<dbReference type="SUPFAM" id="SSF88659">
    <property type="entry name" value="Sigma3 and sigma4 domains of RNA polymerase sigma factors"/>
    <property type="match status" value="1"/>
</dbReference>
<protein>
    <submittedName>
        <fullName evidence="7">RNA polymerase sigma-70 factor (ECF subfamily)</fullName>
    </submittedName>
</protein>
<dbReference type="PANTHER" id="PTHR43133">
    <property type="entry name" value="RNA POLYMERASE ECF-TYPE SIGMA FACTO"/>
    <property type="match status" value="1"/>
</dbReference>
<dbReference type="InterPro" id="IPR013324">
    <property type="entry name" value="RNA_pol_sigma_r3/r4-like"/>
</dbReference>
<dbReference type="EMBL" id="JACHIO010000019">
    <property type="protein sequence ID" value="MBB5065729.1"/>
    <property type="molecule type" value="Genomic_DNA"/>
</dbReference>
<evidence type="ECO:0000256" key="2">
    <source>
        <dbReference type="ARBA" id="ARBA00023015"/>
    </source>
</evidence>
<dbReference type="Pfam" id="PF08281">
    <property type="entry name" value="Sigma70_r4_2"/>
    <property type="match status" value="1"/>
</dbReference>
<dbReference type="InterPro" id="IPR039425">
    <property type="entry name" value="RNA_pol_sigma-70-like"/>
</dbReference>
<dbReference type="NCBIfam" id="TIGR02937">
    <property type="entry name" value="sigma70-ECF"/>
    <property type="match status" value="1"/>
</dbReference>
<evidence type="ECO:0000256" key="4">
    <source>
        <dbReference type="ARBA" id="ARBA00023163"/>
    </source>
</evidence>
<feature type="domain" description="RNA polymerase sigma factor 70 region 4 type 2" evidence="6">
    <location>
        <begin position="113"/>
        <end position="165"/>
    </location>
</feature>
<dbReference type="InterPro" id="IPR036388">
    <property type="entry name" value="WH-like_DNA-bd_sf"/>
</dbReference>
<evidence type="ECO:0000256" key="1">
    <source>
        <dbReference type="ARBA" id="ARBA00010641"/>
    </source>
</evidence>
<dbReference type="AlphaFoldDB" id="A0A7W7ZU08"/>
<evidence type="ECO:0000313" key="7">
    <source>
        <dbReference type="EMBL" id="MBB5065729.1"/>
    </source>
</evidence>
<comment type="caution">
    <text evidence="7">The sequence shown here is derived from an EMBL/GenBank/DDBJ whole genome shotgun (WGS) entry which is preliminary data.</text>
</comment>
<dbReference type="InterPro" id="IPR014284">
    <property type="entry name" value="RNA_pol_sigma-70_dom"/>
</dbReference>
<feature type="domain" description="RNA polymerase sigma-70 region 2" evidence="5">
    <location>
        <begin position="14"/>
        <end position="74"/>
    </location>
</feature>
<sequence>MPASNGSARFEQLVLPLLPSLYSHAFWLSRSHEEAEDVVQETISKALRAFDSFQSGTNFKAWIFRILRNTFLTSRTAIAASRTVFLEDQVDLLDVSDPSPTPEDHLLRLDNHAALTEALESLHPQLREVLLLCEVEELKYKEIAMVLDIPIGTVMSRISRARRTLHEQLRQQVGGSL</sequence>
<proteinExistence type="inferred from homology"/>
<dbReference type="InterPro" id="IPR013325">
    <property type="entry name" value="RNA_pol_sigma_r2"/>
</dbReference>
<dbReference type="GO" id="GO:0016987">
    <property type="term" value="F:sigma factor activity"/>
    <property type="evidence" value="ECO:0007669"/>
    <property type="project" value="UniProtKB-KW"/>
</dbReference>
<comment type="similarity">
    <text evidence="1">Belongs to the sigma-70 factor family. ECF subfamily.</text>
</comment>
<evidence type="ECO:0000259" key="6">
    <source>
        <dbReference type="Pfam" id="PF08281"/>
    </source>
</evidence>
<dbReference type="Pfam" id="PF04542">
    <property type="entry name" value="Sigma70_r2"/>
    <property type="match status" value="1"/>
</dbReference>
<organism evidence="7 8">
    <name type="scientific">Granulicella mallensis</name>
    <dbReference type="NCBI Taxonomy" id="940614"/>
    <lineage>
        <taxon>Bacteria</taxon>
        <taxon>Pseudomonadati</taxon>
        <taxon>Acidobacteriota</taxon>
        <taxon>Terriglobia</taxon>
        <taxon>Terriglobales</taxon>
        <taxon>Acidobacteriaceae</taxon>
        <taxon>Granulicella</taxon>
    </lineage>
</organism>
<dbReference type="Gene3D" id="1.10.10.10">
    <property type="entry name" value="Winged helix-like DNA-binding domain superfamily/Winged helix DNA-binding domain"/>
    <property type="match status" value="1"/>
</dbReference>
<keyword evidence="2" id="KW-0805">Transcription regulation</keyword>
<dbReference type="Gene3D" id="1.10.1740.10">
    <property type="match status" value="1"/>
</dbReference>
<dbReference type="Proteomes" id="UP000584867">
    <property type="component" value="Unassembled WGS sequence"/>
</dbReference>
<evidence type="ECO:0000313" key="8">
    <source>
        <dbReference type="Proteomes" id="UP000584867"/>
    </source>
</evidence>
<dbReference type="RefSeq" id="WP_184258676.1">
    <property type="nucleotide sequence ID" value="NZ_JACHIO010000019.1"/>
</dbReference>
<name>A0A7W7ZU08_9BACT</name>
<dbReference type="InterPro" id="IPR007627">
    <property type="entry name" value="RNA_pol_sigma70_r2"/>
</dbReference>
<reference evidence="7 8" key="1">
    <citation type="submission" date="2020-08" db="EMBL/GenBank/DDBJ databases">
        <title>Genomic Encyclopedia of Type Strains, Phase IV (KMG-V): Genome sequencing to study the core and pangenomes of soil and plant-associated prokaryotes.</title>
        <authorList>
            <person name="Whitman W."/>
        </authorList>
    </citation>
    <scope>NUCLEOTIDE SEQUENCE [LARGE SCALE GENOMIC DNA]</scope>
    <source>
        <strain evidence="7 8">X5P3</strain>
    </source>
</reference>
<evidence type="ECO:0000259" key="5">
    <source>
        <dbReference type="Pfam" id="PF04542"/>
    </source>
</evidence>
<dbReference type="InterPro" id="IPR013249">
    <property type="entry name" value="RNA_pol_sigma70_r4_t2"/>
</dbReference>
<dbReference type="CDD" id="cd06171">
    <property type="entry name" value="Sigma70_r4"/>
    <property type="match status" value="1"/>
</dbReference>
<accession>A0A7W7ZU08</accession>
<dbReference type="PANTHER" id="PTHR43133:SF59">
    <property type="entry name" value="ECF RNA POLYMERASE SIGMA FACTOR SIGR"/>
    <property type="match status" value="1"/>
</dbReference>
<dbReference type="SUPFAM" id="SSF88946">
    <property type="entry name" value="Sigma2 domain of RNA polymerase sigma factors"/>
    <property type="match status" value="1"/>
</dbReference>
<gene>
    <name evidence="7" type="ORF">HDF15_004099</name>
</gene>
<keyword evidence="3" id="KW-0731">Sigma factor</keyword>
<dbReference type="GO" id="GO:0003677">
    <property type="term" value="F:DNA binding"/>
    <property type="evidence" value="ECO:0007669"/>
    <property type="project" value="InterPro"/>
</dbReference>
<dbReference type="GO" id="GO:0006352">
    <property type="term" value="P:DNA-templated transcription initiation"/>
    <property type="evidence" value="ECO:0007669"/>
    <property type="project" value="InterPro"/>
</dbReference>
<keyword evidence="4" id="KW-0804">Transcription</keyword>
<evidence type="ECO:0000256" key="3">
    <source>
        <dbReference type="ARBA" id="ARBA00023082"/>
    </source>
</evidence>